<dbReference type="Proteomes" id="UP001472677">
    <property type="component" value="Unassembled WGS sequence"/>
</dbReference>
<sequence>MRFGALLIVVCEFPFVCADVVSLYHTFFFADDLILYSRADLDQARIISTILTEFGVYYGHKVNPRKSHIFFSPNTDASIAEAICSNYGYCQTLSLGTCLGVLVDGTWDIGYLHDILLLGAIDHVVGVLPPSTDETQDMLAWRSTQDGNFTMASAYELMNDFIVVSPLTSLAPTVVVRVRPFSMCFVIVPQFVVCGRVLFL</sequence>
<evidence type="ECO:0000313" key="2">
    <source>
        <dbReference type="EMBL" id="KAK8554001.1"/>
    </source>
</evidence>
<comment type="caution">
    <text evidence="2">The sequence shown here is derived from an EMBL/GenBank/DDBJ whole genome shotgun (WGS) entry which is preliminary data.</text>
</comment>
<evidence type="ECO:0000256" key="1">
    <source>
        <dbReference type="SAM" id="SignalP"/>
    </source>
</evidence>
<feature type="signal peptide" evidence="1">
    <location>
        <begin position="1"/>
        <end position="18"/>
    </location>
</feature>
<evidence type="ECO:0000313" key="3">
    <source>
        <dbReference type="Proteomes" id="UP001472677"/>
    </source>
</evidence>
<keyword evidence="3" id="KW-1185">Reference proteome</keyword>
<dbReference type="EMBL" id="JBBPBM010000019">
    <property type="protein sequence ID" value="KAK8554001.1"/>
    <property type="molecule type" value="Genomic_DNA"/>
</dbReference>
<feature type="chain" id="PRO_5046577059" description="Reverse transcriptase domain-containing protein" evidence="1">
    <location>
        <begin position="19"/>
        <end position="200"/>
    </location>
</feature>
<protein>
    <recommendedName>
        <fullName evidence="4">Reverse transcriptase domain-containing protein</fullName>
    </recommendedName>
</protein>
<evidence type="ECO:0008006" key="4">
    <source>
        <dbReference type="Google" id="ProtNLM"/>
    </source>
</evidence>
<name>A0ABR2E7L1_9ROSI</name>
<reference evidence="2 3" key="1">
    <citation type="journal article" date="2024" name="G3 (Bethesda)">
        <title>Genome assembly of Hibiscus sabdariffa L. provides insights into metabolisms of medicinal natural products.</title>
        <authorList>
            <person name="Kim T."/>
        </authorList>
    </citation>
    <scope>NUCLEOTIDE SEQUENCE [LARGE SCALE GENOMIC DNA]</scope>
    <source>
        <strain evidence="2">TK-2024</strain>
        <tissue evidence="2">Old leaves</tissue>
    </source>
</reference>
<proteinExistence type="predicted"/>
<accession>A0ABR2E7L1</accession>
<gene>
    <name evidence="2" type="ORF">V6N12_030980</name>
</gene>
<organism evidence="2 3">
    <name type="scientific">Hibiscus sabdariffa</name>
    <name type="common">roselle</name>
    <dbReference type="NCBI Taxonomy" id="183260"/>
    <lineage>
        <taxon>Eukaryota</taxon>
        <taxon>Viridiplantae</taxon>
        <taxon>Streptophyta</taxon>
        <taxon>Embryophyta</taxon>
        <taxon>Tracheophyta</taxon>
        <taxon>Spermatophyta</taxon>
        <taxon>Magnoliopsida</taxon>
        <taxon>eudicotyledons</taxon>
        <taxon>Gunneridae</taxon>
        <taxon>Pentapetalae</taxon>
        <taxon>rosids</taxon>
        <taxon>malvids</taxon>
        <taxon>Malvales</taxon>
        <taxon>Malvaceae</taxon>
        <taxon>Malvoideae</taxon>
        <taxon>Hibiscus</taxon>
    </lineage>
</organism>
<keyword evidence="1" id="KW-0732">Signal</keyword>